<evidence type="ECO:0000313" key="2">
    <source>
        <dbReference type="Proteomes" id="UP000028181"/>
    </source>
</evidence>
<gene>
    <name evidence="1" type="ORF">RG540_CH13620</name>
</gene>
<name>A0A068SMN7_NEOGA</name>
<evidence type="ECO:0000313" key="1">
    <source>
        <dbReference type="EMBL" id="CDN47542.1"/>
    </source>
</evidence>
<keyword evidence="2" id="KW-1185">Reference proteome</keyword>
<proteinExistence type="predicted"/>
<dbReference type="KEGG" id="ngg:RG540_CH13620"/>
<protein>
    <submittedName>
        <fullName evidence="1">Uncharacterized protein</fullName>
    </submittedName>
</protein>
<dbReference type="Proteomes" id="UP000028181">
    <property type="component" value="Chromosome I"/>
</dbReference>
<sequence>MNQDTPTTSTVSSCCRTLALLREELRRTRSHQTALSIQYAKRNMDHAAAQVRAGFKLVERT</sequence>
<dbReference type="AlphaFoldDB" id="A0A068SMN7"/>
<dbReference type="HOGENOM" id="CLU_2917928_0_0_5"/>
<organism evidence="1 2">
    <name type="scientific">Neorhizobium galegae bv. orientalis str. HAMBI 540</name>
    <dbReference type="NCBI Taxonomy" id="1028800"/>
    <lineage>
        <taxon>Bacteria</taxon>
        <taxon>Pseudomonadati</taxon>
        <taxon>Pseudomonadota</taxon>
        <taxon>Alphaproteobacteria</taxon>
        <taxon>Hyphomicrobiales</taxon>
        <taxon>Rhizobiaceae</taxon>
        <taxon>Rhizobium/Agrobacterium group</taxon>
        <taxon>Neorhizobium</taxon>
    </lineage>
</organism>
<dbReference type="EMBL" id="HG938353">
    <property type="protein sequence ID" value="CDN47542.1"/>
    <property type="molecule type" value="Genomic_DNA"/>
</dbReference>
<reference evidence="2" key="1">
    <citation type="journal article" date="2014" name="BMC Genomics">
        <title>Genome sequencing of two Neorhizobium galegae strains reveals a noeT gene responsible for the unusual acetylation of the nodulation factors.</title>
        <authorList>
            <person name="Osterman J."/>
            <person name="Marsh J."/>
            <person name="Laine P.K."/>
            <person name="Zeng Z."/>
            <person name="Alatalo E."/>
            <person name="Sullivan J.T."/>
            <person name="Young J.P."/>
            <person name="Thomas-Oates J."/>
            <person name="Paulin L."/>
            <person name="Lindstrom K."/>
        </authorList>
    </citation>
    <scope>NUCLEOTIDE SEQUENCE [LARGE SCALE GENOMIC DNA]</scope>
    <source>
        <strain evidence="2">HAMBI 540</strain>
    </source>
</reference>
<accession>A0A068SMN7</accession>